<dbReference type="EMBL" id="MDDC01000008">
    <property type="protein sequence ID" value="OIQ59498.1"/>
    <property type="molecule type" value="Genomic_DNA"/>
</dbReference>
<dbReference type="PRINTS" id="PR00046">
    <property type="entry name" value="SIGMA70FCT"/>
</dbReference>
<proteinExistence type="inferred from homology"/>
<keyword evidence="3 7" id="KW-0805">Transcription regulation</keyword>
<dbReference type="AlphaFoldDB" id="A0A1J5NL32"/>
<dbReference type="PANTHER" id="PTHR30376">
    <property type="entry name" value="SIGMA FACTOR RPOH HEAT SHOCK RELATED"/>
    <property type="match status" value="1"/>
</dbReference>
<dbReference type="Pfam" id="PF04542">
    <property type="entry name" value="Sigma70_r2"/>
    <property type="match status" value="1"/>
</dbReference>
<dbReference type="Proteomes" id="UP000182811">
    <property type="component" value="Unassembled WGS sequence"/>
</dbReference>
<dbReference type="InterPro" id="IPR014284">
    <property type="entry name" value="RNA_pol_sigma-70_dom"/>
</dbReference>
<dbReference type="Gene3D" id="1.20.120.1810">
    <property type="match status" value="1"/>
</dbReference>
<dbReference type="GO" id="GO:0030435">
    <property type="term" value="P:sporulation resulting in formation of a cellular spore"/>
    <property type="evidence" value="ECO:0007669"/>
    <property type="project" value="UniProtKB-KW"/>
</dbReference>
<evidence type="ECO:0000256" key="7">
    <source>
        <dbReference type="RuleBase" id="RU362124"/>
    </source>
</evidence>
<dbReference type="NCBIfam" id="NF004471">
    <property type="entry name" value="PRK05803.1"/>
    <property type="match status" value="1"/>
</dbReference>
<dbReference type="PROSITE" id="PS50943">
    <property type="entry name" value="HTH_CROC1"/>
    <property type="match status" value="1"/>
</dbReference>
<name>A0A1J5NL32_NEOTH</name>
<dbReference type="NCBIfam" id="TIGR02835">
    <property type="entry name" value="spore_sigmaE"/>
    <property type="match status" value="1"/>
</dbReference>
<dbReference type="InterPro" id="IPR000943">
    <property type="entry name" value="RNA_pol_sigma70"/>
</dbReference>
<keyword evidence="5 7" id="KW-0238">DNA-binding</keyword>
<accession>A0A1J5NL32</accession>
<gene>
    <name evidence="9" type="primary">sigE_1</name>
    <name evidence="9" type="ORF">MOTE_11790</name>
</gene>
<dbReference type="InterPro" id="IPR013324">
    <property type="entry name" value="RNA_pol_sigma_r3/r4-like"/>
</dbReference>
<dbReference type="InterPro" id="IPR007630">
    <property type="entry name" value="RNA_pol_sigma70_r4"/>
</dbReference>
<dbReference type="CDD" id="cd06171">
    <property type="entry name" value="Sigma70_r4"/>
    <property type="match status" value="1"/>
</dbReference>
<dbReference type="InterPro" id="IPR050813">
    <property type="entry name" value="Sigma-70_Factor"/>
</dbReference>
<comment type="function">
    <text evidence="7">Sigma factors are initiation factors that promote the attachment of RNA polymerase to specific initiation sites and are then released.</text>
</comment>
<dbReference type="GO" id="GO:0003677">
    <property type="term" value="F:DNA binding"/>
    <property type="evidence" value="ECO:0007669"/>
    <property type="project" value="UniProtKB-KW"/>
</dbReference>
<comment type="caution">
    <text evidence="9">The sequence shown here is derived from an EMBL/GenBank/DDBJ whole genome shotgun (WGS) entry which is preliminary data.</text>
</comment>
<evidence type="ECO:0000256" key="6">
    <source>
        <dbReference type="ARBA" id="ARBA00023163"/>
    </source>
</evidence>
<comment type="similarity">
    <text evidence="1 7">Belongs to the sigma-70 factor family.</text>
</comment>
<sequence>MVQRLLNLARIKLQFLYSRLAIRCRWLAEFFYVGSSEALPPPLSSDEESDLLLRLEDGDAAVKKVLIERNLRLVVYIARKFENTGVGIEDLVSIGTIGLIKAVNTFDPKKRIKLATYASRCIENEILMYLRRNNKTRAEVSFDEPLNIDWDGNELLLSDVLGTDNDIIYKSIEEEVDHKLLQLAMRKLSSRERKIMEFRFGLLDGVEKTQKEVADILGISQSYISRLEKRIIKRLRKEIARME</sequence>
<dbReference type="SUPFAM" id="SSF88946">
    <property type="entry name" value="Sigma2 domain of RNA polymerase sigma factors"/>
    <property type="match status" value="1"/>
</dbReference>
<evidence type="ECO:0000256" key="4">
    <source>
        <dbReference type="ARBA" id="ARBA00023082"/>
    </source>
</evidence>
<dbReference type="GO" id="GO:0006352">
    <property type="term" value="P:DNA-templated transcription initiation"/>
    <property type="evidence" value="ECO:0007669"/>
    <property type="project" value="InterPro"/>
</dbReference>
<dbReference type="NCBIfam" id="TIGR02937">
    <property type="entry name" value="sigma70-ECF"/>
    <property type="match status" value="1"/>
</dbReference>
<dbReference type="FunFam" id="1.20.120.1810:FF:000003">
    <property type="entry name" value="RNA polymerase sigma factor"/>
    <property type="match status" value="1"/>
</dbReference>
<keyword evidence="6 7" id="KW-0804">Transcription</keyword>
<dbReference type="OrthoDB" id="9809557at2"/>
<dbReference type="InterPro" id="IPR036388">
    <property type="entry name" value="WH-like_DNA-bd_sf"/>
</dbReference>
<dbReference type="PROSITE" id="PS00715">
    <property type="entry name" value="SIGMA70_1"/>
    <property type="match status" value="1"/>
</dbReference>
<reference evidence="9 10" key="1">
    <citation type="submission" date="2016-08" db="EMBL/GenBank/DDBJ databases">
        <title>Genome-based comparison of Moorella thermoacetic strains.</title>
        <authorList>
            <person name="Poehlein A."/>
            <person name="Bengelsdorf F.R."/>
            <person name="Esser C."/>
            <person name="Duerre P."/>
            <person name="Daniel R."/>
        </authorList>
    </citation>
    <scope>NUCLEOTIDE SEQUENCE [LARGE SCALE GENOMIC DNA]</scope>
    <source>
        <strain evidence="9 10">DSM 21394</strain>
    </source>
</reference>
<dbReference type="GO" id="GO:0016987">
    <property type="term" value="F:sigma factor activity"/>
    <property type="evidence" value="ECO:0007669"/>
    <property type="project" value="UniProtKB-KW"/>
</dbReference>
<dbReference type="InterPro" id="IPR007627">
    <property type="entry name" value="RNA_pol_sigma70_r2"/>
</dbReference>
<organism evidence="9 10">
    <name type="scientific">Neomoorella thermoacetica</name>
    <name type="common">Clostridium thermoaceticum</name>
    <dbReference type="NCBI Taxonomy" id="1525"/>
    <lineage>
        <taxon>Bacteria</taxon>
        <taxon>Bacillati</taxon>
        <taxon>Bacillota</taxon>
        <taxon>Clostridia</taxon>
        <taxon>Neomoorellales</taxon>
        <taxon>Neomoorellaceae</taxon>
        <taxon>Neomoorella</taxon>
    </lineage>
</organism>
<dbReference type="SUPFAM" id="SSF88659">
    <property type="entry name" value="Sigma3 and sigma4 domains of RNA polymerase sigma factors"/>
    <property type="match status" value="1"/>
</dbReference>
<dbReference type="Gene3D" id="1.10.10.10">
    <property type="entry name" value="Winged helix-like DNA-binding domain superfamily/Winged helix DNA-binding domain"/>
    <property type="match status" value="1"/>
</dbReference>
<feature type="domain" description="HTH cro/C1-type" evidence="8">
    <location>
        <begin position="209"/>
        <end position="229"/>
    </location>
</feature>
<keyword evidence="2" id="KW-0749">Sporulation</keyword>
<evidence type="ECO:0000313" key="9">
    <source>
        <dbReference type="EMBL" id="OIQ59498.1"/>
    </source>
</evidence>
<dbReference type="NCBIfam" id="NF006158">
    <property type="entry name" value="PRK08301.1"/>
    <property type="match status" value="1"/>
</dbReference>
<dbReference type="InterPro" id="IPR013325">
    <property type="entry name" value="RNA_pol_sigma_r2"/>
</dbReference>
<dbReference type="InterPro" id="IPR014200">
    <property type="entry name" value="RNA_pol_sigma-E"/>
</dbReference>
<dbReference type="PANTHER" id="PTHR30376:SF3">
    <property type="entry name" value="RNA POLYMERASE SIGMA FACTOR RPOH"/>
    <property type="match status" value="1"/>
</dbReference>
<evidence type="ECO:0000256" key="1">
    <source>
        <dbReference type="ARBA" id="ARBA00007788"/>
    </source>
</evidence>
<dbReference type="PROSITE" id="PS00716">
    <property type="entry name" value="SIGMA70_2"/>
    <property type="match status" value="1"/>
</dbReference>
<evidence type="ECO:0000313" key="10">
    <source>
        <dbReference type="Proteomes" id="UP000182811"/>
    </source>
</evidence>
<evidence type="ECO:0000256" key="2">
    <source>
        <dbReference type="ARBA" id="ARBA00022969"/>
    </source>
</evidence>
<dbReference type="InterPro" id="IPR001387">
    <property type="entry name" value="Cro/C1-type_HTH"/>
</dbReference>
<protein>
    <recommendedName>
        <fullName evidence="7">RNA polymerase sigma factor</fullName>
    </recommendedName>
</protein>
<evidence type="ECO:0000259" key="8">
    <source>
        <dbReference type="PROSITE" id="PS50943"/>
    </source>
</evidence>
<dbReference type="Pfam" id="PF04545">
    <property type="entry name" value="Sigma70_r4"/>
    <property type="match status" value="1"/>
</dbReference>
<evidence type="ECO:0000256" key="5">
    <source>
        <dbReference type="ARBA" id="ARBA00023125"/>
    </source>
</evidence>
<evidence type="ECO:0000256" key="3">
    <source>
        <dbReference type="ARBA" id="ARBA00023015"/>
    </source>
</evidence>
<keyword evidence="4 7" id="KW-0731">Sigma factor</keyword>
<dbReference type="PIRSF" id="PIRSF000770">
    <property type="entry name" value="RNA_pol_sigma-SigE/K"/>
    <property type="match status" value="1"/>
</dbReference>